<dbReference type="AlphaFoldDB" id="A0A1U7M980"/>
<dbReference type="PANTHER" id="PTHR34387">
    <property type="entry name" value="SLR1258 PROTEIN"/>
    <property type="match status" value="1"/>
</dbReference>
<dbReference type="Pfam" id="PF04402">
    <property type="entry name" value="SIMPL"/>
    <property type="match status" value="1"/>
</dbReference>
<accession>A0A1U7M980</accession>
<dbReference type="RefSeq" id="WP_075724100.1">
    <property type="nucleotide sequence ID" value="NZ_LTDM01000002.1"/>
</dbReference>
<dbReference type="PANTHER" id="PTHR34387:SF2">
    <property type="entry name" value="SLR1258 PROTEIN"/>
    <property type="match status" value="1"/>
</dbReference>
<dbReference type="Gene3D" id="3.30.110.170">
    <property type="entry name" value="Protein of unknown function (DUF541), domain 1"/>
    <property type="match status" value="1"/>
</dbReference>
<dbReference type="InterPro" id="IPR052022">
    <property type="entry name" value="26kDa_periplasmic_antigen"/>
</dbReference>
<organism evidence="1 2">
    <name type="scientific">Tissierella creatinophila DSM 6911</name>
    <dbReference type="NCBI Taxonomy" id="1123403"/>
    <lineage>
        <taxon>Bacteria</taxon>
        <taxon>Bacillati</taxon>
        <taxon>Bacillota</taxon>
        <taxon>Tissierellia</taxon>
        <taxon>Tissierellales</taxon>
        <taxon>Tissierellaceae</taxon>
        <taxon>Tissierella</taxon>
    </lineage>
</organism>
<dbReference type="OrthoDB" id="850697at2"/>
<evidence type="ECO:0000313" key="1">
    <source>
        <dbReference type="EMBL" id="OLS03800.1"/>
    </source>
</evidence>
<protein>
    <submittedName>
        <fullName evidence="1">26 kDa periplasmic immunogenic protein</fullName>
    </submittedName>
</protein>
<dbReference type="Proteomes" id="UP000186112">
    <property type="component" value="Unassembled WGS sequence"/>
</dbReference>
<name>A0A1U7M980_TISCR</name>
<dbReference type="GO" id="GO:0006974">
    <property type="term" value="P:DNA damage response"/>
    <property type="evidence" value="ECO:0007669"/>
    <property type="project" value="TreeGrafter"/>
</dbReference>
<dbReference type="EMBL" id="LTDM01000002">
    <property type="protein sequence ID" value="OLS03800.1"/>
    <property type="molecule type" value="Genomic_DNA"/>
</dbReference>
<keyword evidence="2" id="KW-1185">Reference proteome</keyword>
<proteinExistence type="predicted"/>
<evidence type="ECO:0000313" key="2">
    <source>
        <dbReference type="Proteomes" id="UP000186112"/>
    </source>
</evidence>
<dbReference type="InterPro" id="IPR007497">
    <property type="entry name" value="SIMPL/DUF541"/>
</dbReference>
<comment type="caution">
    <text evidence="1">The sequence shown here is derived from an EMBL/GenBank/DDBJ whole genome shotgun (WGS) entry which is preliminary data.</text>
</comment>
<reference evidence="1 2" key="1">
    <citation type="submission" date="2016-02" db="EMBL/GenBank/DDBJ databases">
        <title>Genome sequence of Tissierella creatinophila DSM 6911.</title>
        <authorList>
            <person name="Poehlein A."/>
            <person name="Daniel R."/>
        </authorList>
    </citation>
    <scope>NUCLEOTIDE SEQUENCE [LARGE SCALE GENOMIC DNA]</scope>
    <source>
        <strain evidence="1 2">DSM 6911</strain>
    </source>
</reference>
<gene>
    <name evidence="1" type="ORF">TICRE_01230</name>
</gene>
<dbReference type="Gene3D" id="3.30.70.2970">
    <property type="entry name" value="Protein of unknown function (DUF541), domain 2"/>
    <property type="match status" value="1"/>
</dbReference>
<sequence>MDKRIIRVKGVGKASMTPDQIKININLKSSNASYEKTIEMANKDLENIRRALKSEGFEKEDIKTVNFNVDTKYENETTSFNNYKRKFIGYEVIHSLKIEFENDSQKLGRVLNELTKSKSNPEFSIFYNLKDETEFKNQMLKNAIEDSRRKAIVIAEASGVRLGEILNINYSLDEEKFYSTPLSLQKGMSFISENISIVPEDLKSTDTVDIAWEIEK</sequence>